<dbReference type="Gene3D" id="2.40.30.170">
    <property type="match status" value="1"/>
</dbReference>
<dbReference type="PANTHER" id="PTHR32347">
    <property type="entry name" value="EFFLUX SYSTEM COMPONENT YKNX-RELATED"/>
    <property type="match status" value="1"/>
</dbReference>
<reference evidence="5" key="2">
    <citation type="submission" date="2019-06" db="EMBL/GenBank/DDBJ databases">
        <title>Co-occurence of chitin degradation, pigmentation and bioactivity in marine Pseudoalteromonas.</title>
        <authorList>
            <person name="Sonnenschein E.C."/>
            <person name="Bech P.K."/>
        </authorList>
    </citation>
    <scope>NUCLEOTIDE SEQUENCE [LARGE SCALE GENOMIC DNA]</scope>
    <source>
        <strain evidence="5">S2676</strain>
    </source>
</reference>
<reference evidence="4 5" key="1">
    <citation type="submission" date="2018-01" db="EMBL/GenBank/DDBJ databases">
        <authorList>
            <person name="Paulsen S."/>
            <person name="Gram L.K."/>
        </authorList>
    </citation>
    <scope>NUCLEOTIDE SEQUENCE [LARGE SCALE GENOMIC DNA]</scope>
    <source>
        <strain evidence="4 5">S2676</strain>
    </source>
</reference>
<evidence type="ECO:0000256" key="3">
    <source>
        <dbReference type="SAM" id="Phobius"/>
    </source>
</evidence>
<dbReference type="Gene3D" id="2.40.50.100">
    <property type="match status" value="1"/>
</dbReference>
<dbReference type="GO" id="GO:0030313">
    <property type="term" value="C:cell envelope"/>
    <property type="evidence" value="ECO:0007669"/>
    <property type="project" value="UniProtKB-SubCell"/>
</dbReference>
<protein>
    <submittedName>
        <fullName evidence="4">RND transporter</fullName>
    </submittedName>
</protein>
<dbReference type="RefSeq" id="WP_138553624.1">
    <property type="nucleotide sequence ID" value="NZ_PNCH01000085.1"/>
</dbReference>
<accession>A0A5S3WRM8</accession>
<dbReference type="AlphaFoldDB" id="A0A5S3WRM8"/>
<gene>
    <name evidence="4" type="ORF">CWB99_05360</name>
</gene>
<keyword evidence="3" id="KW-1133">Transmembrane helix</keyword>
<sequence>MDIQRELKQPARWKKLSYLFLLPVVMLALGYYAVQRFTGDASYFVDRETVVTAKVELGDFQVNVRATGVLKPAEIRWVAAQVSGRVEQVLVKPGAEVEVGQLLLKLSNPQLQRELEQAHWELEAAKAENNATIVALESQQVELDNQVVSAELGHQAEKLKLDAETLLIEQGNATVSQLDYQKSQLAVKREQQRWQAARQKAIKMRAEIAATKAAQTARSGLLENNLRRMQEQVDALQVRADKAGVVQQISLELGEQVSLGGSIALLASQQNLYAELQVPEVRVQDIQVGQSVTLDTRNNEITGTVARIDPAVENGMVLVDVALPASLPADARPELTVDAQIQISHLSNTLYVRRPTYAPKSSQIQLYKLDEAGRFAHKTAVALGQVSVNRVQIVSGLSVGDEVIISDSSDWQDHAEIKLN</sequence>
<evidence type="ECO:0000313" key="5">
    <source>
        <dbReference type="Proteomes" id="UP000310249"/>
    </source>
</evidence>
<feature type="transmembrane region" description="Helical" evidence="3">
    <location>
        <begin position="16"/>
        <end position="34"/>
    </location>
</feature>
<keyword evidence="3" id="KW-0472">Membrane</keyword>
<evidence type="ECO:0000256" key="1">
    <source>
        <dbReference type="ARBA" id="ARBA00004196"/>
    </source>
</evidence>
<evidence type="ECO:0000313" key="4">
    <source>
        <dbReference type="EMBL" id="TMP30766.1"/>
    </source>
</evidence>
<keyword evidence="3" id="KW-0812">Transmembrane</keyword>
<dbReference type="PANTHER" id="PTHR32347:SF23">
    <property type="entry name" value="BLL5650 PROTEIN"/>
    <property type="match status" value="1"/>
</dbReference>
<dbReference type="SUPFAM" id="SSF111369">
    <property type="entry name" value="HlyD-like secretion proteins"/>
    <property type="match status" value="1"/>
</dbReference>
<proteinExistence type="predicted"/>
<comment type="subcellular location">
    <subcellularLocation>
        <location evidence="1">Cell envelope</location>
    </subcellularLocation>
</comment>
<dbReference type="InterPro" id="IPR050465">
    <property type="entry name" value="UPF0194_transport"/>
</dbReference>
<dbReference type="Gene3D" id="1.10.287.470">
    <property type="entry name" value="Helix hairpin bin"/>
    <property type="match status" value="1"/>
</dbReference>
<keyword evidence="2" id="KW-0175">Coiled coil</keyword>
<organism evidence="4 5">
    <name type="scientific">Pseudoalteromonas rubra</name>
    <dbReference type="NCBI Taxonomy" id="43658"/>
    <lineage>
        <taxon>Bacteria</taxon>
        <taxon>Pseudomonadati</taxon>
        <taxon>Pseudomonadota</taxon>
        <taxon>Gammaproteobacteria</taxon>
        <taxon>Alteromonadales</taxon>
        <taxon>Pseudoalteromonadaceae</taxon>
        <taxon>Pseudoalteromonas</taxon>
    </lineage>
</organism>
<evidence type="ECO:0000256" key="2">
    <source>
        <dbReference type="ARBA" id="ARBA00023054"/>
    </source>
</evidence>
<dbReference type="OrthoDB" id="9806939at2"/>
<name>A0A5S3WRM8_9GAMM</name>
<dbReference type="Proteomes" id="UP000310249">
    <property type="component" value="Unassembled WGS sequence"/>
</dbReference>
<comment type="caution">
    <text evidence="4">The sequence shown here is derived from an EMBL/GenBank/DDBJ whole genome shotgun (WGS) entry which is preliminary data.</text>
</comment>
<dbReference type="EMBL" id="PNCI01000010">
    <property type="protein sequence ID" value="TMP30766.1"/>
    <property type="molecule type" value="Genomic_DNA"/>
</dbReference>